<evidence type="ECO:0000313" key="8">
    <source>
        <dbReference type="EMBL" id="EGG21873.1"/>
    </source>
</evidence>
<gene>
    <name evidence="8" type="ORF">DFA_01759</name>
</gene>
<dbReference type="Pfam" id="PF06454">
    <property type="entry name" value="THH1_TOM1-3_dom"/>
    <property type="match status" value="1"/>
</dbReference>
<dbReference type="RefSeq" id="XP_004359724.1">
    <property type="nucleotide sequence ID" value="XM_004359667.1"/>
</dbReference>
<dbReference type="PANTHER" id="PTHR31142">
    <property type="entry name" value="TOBAMOVIRUS MULTIPLICATION PROTEIN 1-LIKE ISOFORM X1"/>
    <property type="match status" value="1"/>
</dbReference>
<name>F4PUK9_CACFS</name>
<comment type="similarity">
    <text evidence="2">Belongs to the plant tobamovirus multiplication TOM1 protein family.</text>
</comment>
<dbReference type="GeneID" id="14873436"/>
<feature type="transmembrane region" description="Helical" evidence="6">
    <location>
        <begin position="84"/>
        <end position="107"/>
    </location>
</feature>
<keyword evidence="9" id="KW-1185">Reference proteome</keyword>
<dbReference type="EMBL" id="GL883010">
    <property type="protein sequence ID" value="EGG21873.1"/>
    <property type="molecule type" value="Genomic_DNA"/>
</dbReference>
<keyword evidence="3 6" id="KW-0812">Transmembrane</keyword>
<dbReference type="InterPro" id="IPR009457">
    <property type="entry name" value="THH1/TOM1/TOM3_dom"/>
</dbReference>
<dbReference type="InterPro" id="IPR040226">
    <property type="entry name" value="THH1/TOM1/TOM3"/>
</dbReference>
<feature type="transmembrane region" description="Helical" evidence="6">
    <location>
        <begin position="163"/>
        <end position="185"/>
    </location>
</feature>
<feature type="transmembrane region" description="Helical" evidence="6">
    <location>
        <begin position="119"/>
        <end position="143"/>
    </location>
</feature>
<organism evidence="8 9">
    <name type="scientific">Cavenderia fasciculata</name>
    <name type="common">Slime mold</name>
    <name type="synonym">Dictyostelium fasciculatum</name>
    <dbReference type="NCBI Taxonomy" id="261658"/>
    <lineage>
        <taxon>Eukaryota</taxon>
        <taxon>Amoebozoa</taxon>
        <taxon>Evosea</taxon>
        <taxon>Eumycetozoa</taxon>
        <taxon>Dictyostelia</taxon>
        <taxon>Acytosteliales</taxon>
        <taxon>Cavenderiaceae</taxon>
        <taxon>Cavenderia</taxon>
    </lineage>
</organism>
<evidence type="ECO:0000256" key="4">
    <source>
        <dbReference type="ARBA" id="ARBA00022989"/>
    </source>
</evidence>
<evidence type="ECO:0000256" key="3">
    <source>
        <dbReference type="ARBA" id="ARBA00022692"/>
    </source>
</evidence>
<evidence type="ECO:0000259" key="7">
    <source>
        <dbReference type="Pfam" id="PF06454"/>
    </source>
</evidence>
<dbReference type="PANTHER" id="PTHR31142:SF2">
    <property type="entry name" value="THH1_TOM1_TOM3 DOMAIN-CONTAINING PROTEIN"/>
    <property type="match status" value="1"/>
</dbReference>
<dbReference type="GO" id="GO:0012505">
    <property type="term" value="C:endomembrane system"/>
    <property type="evidence" value="ECO:0007669"/>
    <property type="project" value="UniProtKB-SubCell"/>
</dbReference>
<evidence type="ECO:0000256" key="2">
    <source>
        <dbReference type="ARBA" id="ARBA00006779"/>
    </source>
</evidence>
<proteinExistence type="inferred from homology"/>
<feature type="transmembrane region" description="Helical" evidence="6">
    <location>
        <begin position="12"/>
        <end position="31"/>
    </location>
</feature>
<feature type="domain" description="THH1/TOM1/TOM3" evidence="7">
    <location>
        <begin position="8"/>
        <end position="270"/>
    </location>
</feature>
<dbReference type="AlphaFoldDB" id="F4PUK9"/>
<reference evidence="9" key="1">
    <citation type="journal article" date="2011" name="Genome Res.">
        <title>Phylogeny-wide analysis of social amoeba genomes highlights ancient origins for complex intercellular communication.</title>
        <authorList>
            <person name="Heidel A.J."/>
            <person name="Lawal H.M."/>
            <person name="Felder M."/>
            <person name="Schilde C."/>
            <person name="Helps N.R."/>
            <person name="Tunggal B."/>
            <person name="Rivero F."/>
            <person name="John U."/>
            <person name="Schleicher M."/>
            <person name="Eichinger L."/>
            <person name="Platzer M."/>
            <person name="Noegel A.A."/>
            <person name="Schaap P."/>
            <person name="Gloeckner G."/>
        </authorList>
    </citation>
    <scope>NUCLEOTIDE SEQUENCE [LARGE SCALE GENOMIC DNA]</scope>
    <source>
        <strain evidence="9">SH3</strain>
    </source>
</reference>
<evidence type="ECO:0000313" key="9">
    <source>
        <dbReference type="Proteomes" id="UP000007797"/>
    </source>
</evidence>
<sequence length="304" mass="34776">MWRHEDYDIVHFILAGLYIVLGILCLSIYFKRPKQNTSTIQKIFYPSLLCAVTVRAFFMAMQPIVREGLLPSFPNQVNVILNIAPSFVLFSAYLIVLFIWVEMYLIASGGSTIIHKLPYIFYVLSFFMYSAVIALFIADFVLYPPQFNAISSYSNPIEKAIGIYDGCCFILTSLAFLFFGFSIIFKFRSQQKNFTEERRMIILKRVSALTALIVVCFAARACITIFAAVKMNLISGTWWWFDGAYYCGLEIVPISIMLYLLKMGHSNNSNGHHHHPINTMVNSYNHSRRSNGNEYSPLLYANNA</sequence>
<protein>
    <recommendedName>
        <fullName evidence="7">THH1/TOM1/TOM3 domain-containing protein</fullName>
    </recommendedName>
</protein>
<accession>F4PUK9</accession>
<feature type="transmembrane region" description="Helical" evidence="6">
    <location>
        <begin position="43"/>
        <end position="64"/>
    </location>
</feature>
<evidence type="ECO:0000256" key="5">
    <source>
        <dbReference type="ARBA" id="ARBA00023136"/>
    </source>
</evidence>
<keyword evidence="4 6" id="KW-1133">Transmembrane helix</keyword>
<dbReference type="Proteomes" id="UP000007797">
    <property type="component" value="Unassembled WGS sequence"/>
</dbReference>
<feature type="transmembrane region" description="Helical" evidence="6">
    <location>
        <begin position="243"/>
        <end position="261"/>
    </location>
</feature>
<dbReference type="KEGG" id="dfa:DFA_01759"/>
<dbReference type="OrthoDB" id="19798at2759"/>
<feature type="transmembrane region" description="Helical" evidence="6">
    <location>
        <begin position="206"/>
        <end position="231"/>
    </location>
</feature>
<comment type="subcellular location">
    <subcellularLocation>
        <location evidence="1">Endomembrane system</location>
        <topology evidence="1">Multi-pass membrane protein</topology>
    </subcellularLocation>
</comment>
<dbReference type="OMA" id="IVLFIWV"/>
<evidence type="ECO:0000256" key="1">
    <source>
        <dbReference type="ARBA" id="ARBA00004127"/>
    </source>
</evidence>
<evidence type="ECO:0000256" key="6">
    <source>
        <dbReference type="SAM" id="Phobius"/>
    </source>
</evidence>
<keyword evidence="5 6" id="KW-0472">Membrane</keyword>